<accession>A0A8D7F706</accession>
<name>A0A8D7F706_MUSAM</name>
<sequence>MRSLVRGNFLCRSSFLADMLEELCKSILNLCEAFIWLICNWNSATFFF</sequence>
<protein>
    <submittedName>
        <fullName evidence="1">(wild Malaysian banana) hypothetical protein</fullName>
    </submittedName>
</protein>
<organism evidence="1">
    <name type="scientific">Musa acuminata subsp. malaccensis</name>
    <name type="common">Wild banana</name>
    <name type="synonym">Musa malaccensis</name>
    <dbReference type="NCBI Taxonomy" id="214687"/>
    <lineage>
        <taxon>Eukaryota</taxon>
        <taxon>Viridiplantae</taxon>
        <taxon>Streptophyta</taxon>
        <taxon>Embryophyta</taxon>
        <taxon>Tracheophyta</taxon>
        <taxon>Spermatophyta</taxon>
        <taxon>Magnoliopsida</taxon>
        <taxon>Liliopsida</taxon>
        <taxon>Zingiberales</taxon>
        <taxon>Musaceae</taxon>
        <taxon>Musa</taxon>
    </lineage>
</organism>
<evidence type="ECO:0000313" key="1">
    <source>
        <dbReference type="EMBL" id="CAG1842744.1"/>
    </source>
</evidence>
<dbReference type="AlphaFoldDB" id="A0A8D7F706"/>
<gene>
    <name evidence="1" type="ORF">GSMUA_125390.1</name>
</gene>
<proteinExistence type="predicted"/>
<reference evidence="1" key="1">
    <citation type="submission" date="2021-03" db="EMBL/GenBank/DDBJ databases">
        <authorList>
            <consortium name="Genoscope - CEA"/>
            <person name="William W."/>
        </authorList>
    </citation>
    <scope>NUCLEOTIDE SEQUENCE</scope>
    <source>
        <strain evidence="1">Doubled-haploid Pahang</strain>
    </source>
</reference>
<dbReference type="EMBL" id="HG996469">
    <property type="protein sequence ID" value="CAG1842744.1"/>
    <property type="molecule type" value="Genomic_DNA"/>
</dbReference>